<reference evidence="2 3" key="1">
    <citation type="submission" date="2016-10" db="EMBL/GenBank/DDBJ databases">
        <title>Genome sequence of Planktotalea frisia SH6-1.</title>
        <authorList>
            <person name="Poehlein A."/>
            <person name="Bakenhus I."/>
            <person name="Voget S."/>
            <person name="Brinkhoff T."/>
            <person name="Simon M."/>
        </authorList>
    </citation>
    <scope>NUCLEOTIDE SEQUENCE [LARGE SCALE GENOMIC DNA]</scope>
    <source>
        <strain evidence="2 3">SH6-1</strain>
    </source>
</reference>
<proteinExistence type="predicted"/>
<dbReference type="Proteomes" id="UP000184514">
    <property type="component" value="Unassembled WGS sequence"/>
</dbReference>
<dbReference type="Pfam" id="PF01408">
    <property type="entry name" value="GFO_IDH_MocA"/>
    <property type="match status" value="1"/>
</dbReference>
<keyword evidence="3" id="KW-1185">Reference proteome</keyword>
<dbReference type="EMBL" id="MLCB01000181">
    <property type="protein sequence ID" value="OJI92454.1"/>
    <property type="molecule type" value="Genomic_DNA"/>
</dbReference>
<dbReference type="InterPro" id="IPR051450">
    <property type="entry name" value="Gfo/Idh/MocA_Oxidoreductases"/>
</dbReference>
<dbReference type="OrthoDB" id="9793050at2"/>
<name>A0A1L9NTJ4_9RHOB</name>
<evidence type="ECO:0000313" key="3">
    <source>
        <dbReference type="Proteomes" id="UP000184514"/>
    </source>
</evidence>
<dbReference type="STRING" id="696762.PFRI_33240"/>
<dbReference type="AlphaFoldDB" id="A0A1L9NTJ4"/>
<dbReference type="InterPro" id="IPR036291">
    <property type="entry name" value="NAD(P)-bd_dom_sf"/>
</dbReference>
<dbReference type="InterPro" id="IPR000683">
    <property type="entry name" value="Gfo/Idh/MocA-like_OxRdtase_N"/>
</dbReference>
<sequence length="326" mass="35367">MTTHSPILLIGAGGMAQAYASVLQSLNITPKVLGRGAASAASFAKATGIQPSTGALETQLADVDPNAVAIVTVNAHALAHTTQTLIAHGIKRLLVEKPAALDLEEMARLQTAASAVNAEVYVAYNRRFLASVIEADRMIAEDGGLVSLRFDFSEPARRIGALGKPERELSTWFYGNSTHVVDLAFHFFGRPDALDARIAGQHGVDWHPQAGVFAGFGYRRDGATIAWHANWVSPGRWGMEVLTHERRIILQPLEKLRVQTHDSFAETDVALEDGDDLAFKPGLLRQTRAFLSGEDADRLVSLDAHARHMTFYEAIRTGQKYCGDAS</sequence>
<feature type="domain" description="Gfo/Idh/MocA-like oxidoreductase N-terminal" evidence="1">
    <location>
        <begin position="7"/>
        <end position="123"/>
    </location>
</feature>
<dbReference type="PANTHER" id="PTHR43377">
    <property type="entry name" value="BILIVERDIN REDUCTASE A"/>
    <property type="match status" value="1"/>
</dbReference>
<dbReference type="GO" id="GO:0000166">
    <property type="term" value="F:nucleotide binding"/>
    <property type="evidence" value="ECO:0007669"/>
    <property type="project" value="InterPro"/>
</dbReference>
<gene>
    <name evidence="2" type="ORF">PFRI_33240</name>
</gene>
<organism evidence="2 3">
    <name type="scientific">Planktotalea frisia</name>
    <dbReference type="NCBI Taxonomy" id="696762"/>
    <lineage>
        <taxon>Bacteria</taxon>
        <taxon>Pseudomonadati</taxon>
        <taxon>Pseudomonadota</taxon>
        <taxon>Alphaproteobacteria</taxon>
        <taxon>Rhodobacterales</taxon>
        <taxon>Paracoccaceae</taxon>
        <taxon>Planktotalea</taxon>
    </lineage>
</organism>
<evidence type="ECO:0000259" key="1">
    <source>
        <dbReference type="Pfam" id="PF01408"/>
    </source>
</evidence>
<evidence type="ECO:0000313" key="2">
    <source>
        <dbReference type="EMBL" id="OJI92454.1"/>
    </source>
</evidence>
<dbReference type="Gene3D" id="3.30.360.10">
    <property type="entry name" value="Dihydrodipicolinate Reductase, domain 2"/>
    <property type="match status" value="1"/>
</dbReference>
<accession>A0A1L9NTJ4</accession>
<dbReference type="RefSeq" id="WP_072631828.1">
    <property type="nucleotide sequence ID" value="NZ_MLCB01000181.1"/>
</dbReference>
<comment type="caution">
    <text evidence="2">The sequence shown here is derived from an EMBL/GenBank/DDBJ whole genome shotgun (WGS) entry which is preliminary data.</text>
</comment>
<dbReference type="PANTHER" id="PTHR43377:SF1">
    <property type="entry name" value="BILIVERDIN REDUCTASE A"/>
    <property type="match status" value="1"/>
</dbReference>
<dbReference type="Gene3D" id="3.40.50.720">
    <property type="entry name" value="NAD(P)-binding Rossmann-like Domain"/>
    <property type="match status" value="1"/>
</dbReference>
<dbReference type="SUPFAM" id="SSF51735">
    <property type="entry name" value="NAD(P)-binding Rossmann-fold domains"/>
    <property type="match status" value="1"/>
</dbReference>
<protein>
    <submittedName>
        <fullName evidence="2">Putative oxidoreductase</fullName>
    </submittedName>
</protein>